<keyword evidence="1" id="KW-1133">Transmembrane helix</keyword>
<dbReference type="Proteomes" id="UP001597138">
    <property type="component" value="Unassembled WGS sequence"/>
</dbReference>
<protein>
    <submittedName>
        <fullName evidence="3">Uncharacterized protein</fullName>
    </submittedName>
</protein>
<evidence type="ECO:0000256" key="1">
    <source>
        <dbReference type="SAM" id="Phobius"/>
    </source>
</evidence>
<evidence type="ECO:0000256" key="2">
    <source>
        <dbReference type="SAM" id="SignalP"/>
    </source>
</evidence>
<dbReference type="RefSeq" id="WP_379817306.1">
    <property type="nucleotide sequence ID" value="NZ_JBHUDZ010000001.1"/>
</dbReference>
<name>A0ABW4H7M5_9FLAO</name>
<proteinExistence type="predicted"/>
<gene>
    <name evidence="3" type="ORF">ACFSC2_00555</name>
</gene>
<organism evidence="3 4">
    <name type="scientific">Flavobacterium artemisiae</name>
    <dbReference type="NCBI Taxonomy" id="2126556"/>
    <lineage>
        <taxon>Bacteria</taxon>
        <taxon>Pseudomonadati</taxon>
        <taxon>Bacteroidota</taxon>
        <taxon>Flavobacteriia</taxon>
        <taxon>Flavobacteriales</taxon>
        <taxon>Flavobacteriaceae</taxon>
        <taxon>Flavobacterium</taxon>
    </lineage>
</organism>
<feature type="signal peptide" evidence="2">
    <location>
        <begin position="1"/>
        <end position="21"/>
    </location>
</feature>
<keyword evidence="1" id="KW-0472">Membrane</keyword>
<feature type="chain" id="PRO_5046322543" evidence="2">
    <location>
        <begin position="22"/>
        <end position="99"/>
    </location>
</feature>
<evidence type="ECO:0000313" key="3">
    <source>
        <dbReference type="EMBL" id="MFD1601222.1"/>
    </source>
</evidence>
<dbReference type="EMBL" id="JBHUDZ010000001">
    <property type="protein sequence ID" value="MFD1601222.1"/>
    <property type="molecule type" value="Genomic_DNA"/>
</dbReference>
<keyword evidence="1" id="KW-0812">Transmembrane</keyword>
<sequence>MIKKTILIPVFVILCSINCHAEGQDGISEIFNIGYTILYWACIFTYTLIGGVIIKLILKNLDLLPNGQMLKAFLISFVMTILFVAIFGKDFTFFIWNHL</sequence>
<evidence type="ECO:0000313" key="4">
    <source>
        <dbReference type="Proteomes" id="UP001597138"/>
    </source>
</evidence>
<comment type="caution">
    <text evidence="3">The sequence shown here is derived from an EMBL/GenBank/DDBJ whole genome shotgun (WGS) entry which is preliminary data.</text>
</comment>
<feature type="transmembrane region" description="Helical" evidence="1">
    <location>
        <begin position="70"/>
        <end position="96"/>
    </location>
</feature>
<keyword evidence="2" id="KW-0732">Signal</keyword>
<keyword evidence="4" id="KW-1185">Reference proteome</keyword>
<reference evidence="4" key="1">
    <citation type="journal article" date="2019" name="Int. J. Syst. Evol. Microbiol.">
        <title>The Global Catalogue of Microorganisms (GCM) 10K type strain sequencing project: providing services to taxonomists for standard genome sequencing and annotation.</title>
        <authorList>
            <consortium name="The Broad Institute Genomics Platform"/>
            <consortium name="The Broad Institute Genome Sequencing Center for Infectious Disease"/>
            <person name="Wu L."/>
            <person name="Ma J."/>
        </authorList>
    </citation>
    <scope>NUCLEOTIDE SEQUENCE [LARGE SCALE GENOMIC DNA]</scope>
    <source>
        <strain evidence="4">CCUG 70865</strain>
    </source>
</reference>
<accession>A0ABW4H7M5</accession>
<feature type="transmembrane region" description="Helical" evidence="1">
    <location>
        <begin position="37"/>
        <end position="58"/>
    </location>
</feature>